<dbReference type="EMBL" id="BRXR01000001">
    <property type="protein sequence ID" value="GLC30258.1"/>
    <property type="molecule type" value="Genomic_DNA"/>
</dbReference>
<dbReference type="SUPFAM" id="SSF53474">
    <property type="entry name" value="alpha/beta-Hydrolases"/>
    <property type="match status" value="1"/>
</dbReference>
<evidence type="ECO:0000313" key="3">
    <source>
        <dbReference type="Proteomes" id="UP001208567"/>
    </source>
</evidence>
<reference evidence="2 3" key="1">
    <citation type="journal article" date="2024" name="Int. J. Syst. Evol. Microbiol.">
        <title>Clostridium omnivorum sp. nov., isolated from anoxic soil under the treatment of reductive soil disinfestation.</title>
        <authorList>
            <person name="Ueki A."/>
            <person name="Tonouchi A."/>
            <person name="Kaku N."/>
            <person name="Honma S."/>
            <person name="Ueki K."/>
        </authorList>
    </citation>
    <scope>NUCLEOTIDE SEQUENCE [LARGE SCALE GENOMIC DNA]</scope>
    <source>
        <strain evidence="2 3">E14</strain>
    </source>
</reference>
<dbReference type="InterPro" id="IPR022742">
    <property type="entry name" value="Hydrolase_4"/>
</dbReference>
<sequence length="304" mass="34779">MKECIKAKDGKKLYVYCWDKVQKPKAMVQIFHGMAEHAGRYKDFAEYLNSNGFIVYASDHRGHGKTAGSVEKLGDIGEDGFNAIIEDKNLIFQQMKAEHPELPMFLLGHSFGSFLAQEYIIRYGNTLDGVILSGSAAQKGPQVYAGRLITSVQRLIHGEKKQSKLMDKLSFGNFNKRFKADGHNFAWLSTDLKQVQKYEDDPYCGTIFTIGFFYYLMKAFKSLYKKDRLALITKTLPIFVISGQEDPVGGYGKLVKTLYEIYKGLDIKNVQMKLYQGCRHEILNETNNKVVYEDILKWLSREIQ</sequence>
<organism evidence="2 3">
    <name type="scientific">Clostridium omnivorum</name>
    <dbReference type="NCBI Taxonomy" id="1604902"/>
    <lineage>
        <taxon>Bacteria</taxon>
        <taxon>Bacillati</taxon>
        <taxon>Bacillota</taxon>
        <taxon>Clostridia</taxon>
        <taxon>Eubacteriales</taxon>
        <taxon>Clostridiaceae</taxon>
        <taxon>Clostridium</taxon>
    </lineage>
</organism>
<dbReference type="InterPro" id="IPR051044">
    <property type="entry name" value="MAG_DAG_Lipase"/>
</dbReference>
<dbReference type="InterPro" id="IPR029058">
    <property type="entry name" value="AB_hydrolase_fold"/>
</dbReference>
<keyword evidence="2" id="KW-0378">Hydrolase</keyword>
<evidence type="ECO:0000259" key="1">
    <source>
        <dbReference type="Pfam" id="PF12146"/>
    </source>
</evidence>
<dbReference type="Proteomes" id="UP001208567">
    <property type="component" value="Unassembled WGS sequence"/>
</dbReference>
<proteinExistence type="predicted"/>
<accession>A0ABQ5N4U7</accession>
<dbReference type="Gene3D" id="3.40.50.1820">
    <property type="entry name" value="alpha/beta hydrolase"/>
    <property type="match status" value="1"/>
</dbReference>
<feature type="domain" description="Serine aminopeptidase S33" evidence="1">
    <location>
        <begin position="22"/>
        <end position="287"/>
    </location>
</feature>
<dbReference type="PANTHER" id="PTHR11614">
    <property type="entry name" value="PHOSPHOLIPASE-RELATED"/>
    <property type="match status" value="1"/>
</dbReference>
<protein>
    <submittedName>
        <fullName evidence="2">Alpha/beta hydrolase</fullName>
    </submittedName>
</protein>
<comment type="caution">
    <text evidence="2">The sequence shown here is derived from an EMBL/GenBank/DDBJ whole genome shotgun (WGS) entry which is preliminary data.</text>
</comment>
<dbReference type="RefSeq" id="WP_264849524.1">
    <property type="nucleotide sequence ID" value="NZ_BRXR01000001.1"/>
</dbReference>
<gene>
    <name evidence="2" type="ORF">bsdE14_16680</name>
</gene>
<dbReference type="Pfam" id="PF12146">
    <property type="entry name" value="Hydrolase_4"/>
    <property type="match status" value="1"/>
</dbReference>
<evidence type="ECO:0000313" key="2">
    <source>
        <dbReference type="EMBL" id="GLC30258.1"/>
    </source>
</evidence>
<name>A0ABQ5N4U7_9CLOT</name>
<dbReference type="GO" id="GO:0016787">
    <property type="term" value="F:hydrolase activity"/>
    <property type="evidence" value="ECO:0007669"/>
    <property type="project" value="UniProtKB-KW"/>
</dbReference>
<keyword evidence="3" id="KW-1185">Reference proteome</keyword>